<sequence length="67" mass="7176">MGSSTPEVGGGELGITTGTRYLEDGLTAWAWVGGVKEGLGRDRRAGNLDRWRGGYLAGYFEEVVVID</sequence>
<name>A0AAW1WFX3_RUBAR</name>
<accession>A0AAW1WFX3</accession>
<organism evidence="1 2">
    <name type="scientific">Rubus argutus</name>
    <name type="common">Southern blackberry</name>
    <dbReference type="NCBI Taxonomy" id="59490"/>
    <lineage>
        <taxon>Eukaryota</taxon>
        <taxon>Viridiplantae</taxon>
        <taxon>Streptophyta</taxon>
        <taxon>Embryophyta</taxon>
        <taxon>Tracheophyta</taxon>
        <taxon>Spermatophyta</taxon>
        <taxon>Magnoliopsida</taxon>
        <taxon>eudicotyledons</taxon>
        <taxon>Gunneridae</taxon>
        <taxon>Pentapetalae</taxon>
        <taxon>rosids</taxon>
        <taxon>fabids</taxon>
        <taxon>Rosales</taxon>
        <taxon>Rosaceae</taxon>
        <taxon>Rosoideae</taxon>
        <taxon>Rosoideae incertae sedis</taxon>
        <taxon>Rubus</taxon>
    </lineage>
</organism>
<protein>
    <submittedName>
        <fullName evidence="1">Uncharacterized protein</fullName>
    </submittedName>
</protein>
<gene>
    <name evidence="1" type="ORF">M0R45_031223</name>
</gene>
<dbReference type="AlphaFoldDB" id="A0AAW1WFX3"/>
<keyword evidence="2" id="KW-1185">Reference proteome</keyword>
<dbReference type="EMBL" id="JBEDUW010000006">
    <property type="protein sequence ID" value="KAK9922776.1"/>
    <property type="molecule type" value="Genomic_DNA"/>
</dbReference>
<evidence type="ECO:0000313" key="1">
    <source>
        <dbReference type="EMBL" id="KAK9922776.1"/>
    </source>
</evidence>
<reference evidence="1 2" key="1">
    <citation type="journal article" date="2023" name="G3 (Bethesda)">
        <title>A chromosome-length genome assembly and annotation of blackberry (Rubus argutus, cv. 'Hillquist').</title>
        <authorList>
            <person name="Bruna T."/>
            <person name="Aryal R."/>
            <person name="Dudchenko O."/>
            <person name="Sargent D.J."/>
            <person name="Mead D."/>
            <person name="Buti M."/>
            <person name="Cavallini A."/>
            <person name="Hytonen T."/>
            <person name="Andres J."/>
            <person name="Pham M."/>
            <person name="Weisz D."/>
            <person name="Mascagni F."/>
            <person name="Usai G."/>
            <person name="Natali L."/>
            <person name="Bassil N."/>
            <person name="Fernandez G.E."/>
            <person name="Lomsadze A."/>
            <person name="Armour M."/>
            <person name="Olukolu B."/>
            <person name="Poorten T."/>
            <person name="Britton C."/>
            <person name="Davik J."/>
            <person name="Ashrafi H."/>
            <person name="Aiden E.L."/>
            <person name="Borodovsky M."/>
            <person name="Worthington M."/>
        </authorList>
    </citation>
    <scope>NUCLEOTIDE SEQUENCE [LARGE SCALE GENOMIC DNA]</scope>
    <source>
        <strain evidence="1">PI 553951</strain>
    </source>
</reference>
<dbReference type="Proteomes" id="UP001457282">
    <property type="component" value="Unassembled WGS sequence"/>
</dbReference>
<proteinExistence type="predicted"/>
<evidence type="ECO:0000313" key="2">
    <source>
        <dbReference type="Proteomes" id="UP001457282"/>
    </source>
</evidence>
<comment type="caution">
    <text evidence="1">The sequence shown here is derived from an EMBL/GenBank/DDBJ whole genome shotgun (WGS) entry which is preliminary data.</text>
</comment>